<organism evidence="2 3">
    <name type="scientific">Bosea eneae</name>
    <dbReference type="NCBI Taxonomy" id="151454"/>
    <lineage>
        <taxon>Bacteria</taxon>
        <taxon>Pseudomonadati</taxon>
        <taxon>Pseudomonadota</taxon>
        <taxon>Alphaproteobacteria</taxon>
        <taxon>Hyphomicrobiales</taxon>
        <taxon>Boseaceae</taxon>
        <taxon>Bosea</taxon>
    </lineage>
</organism>
<reference evidence="3" key="1">
    <citation type="journal article" date="2019" name="Int. J. Syst. Evol. Microbiol.">
        <title>The Global Catalogue of Microorganisms (GCM) 10K type strain sequencing project: providing services to taxonomists for standard genome sequencing and annotation.</title>
        <authorList>
            <consortium name="The Broad Institute Genomics Platform"/>
            <consortium name="The Broad Institute Genome Sequencing Center for Infectious Disease"/>
            <person name="Wu L."/>
            <person name="Ma J."/>
        </authorList>
    </citation>
    <scope>NUCLEOTIDE SEQUENCE [LARGE SCALE GENOMIC DNA]</scope>
    <source>
        <strain evidence="3">NCAIM B.01391</strain>
    </source>
</reference>
<dbReference type="Proteomes" id="UP001596053">
    <property type="component" value="Unassembled WGS sequence"/>
</dbReference>
<sequence length="82" mass="9495">MTWRFGDLTPMSFDFVMVDFPWRFEAWSEAGKKQKAPEAHYKTLSIEQCGLPDRRPRPRRCPLLDLGHAPHDRSADQPLSPA</sequence>
<protein>
    <submittedName>
        <fullName evidence="2">Uncharacterized protein</fullName>
    </submittedName>
</protein>
<accession>A0ABW0ITA1</accession>
<gene>
    <name evidence="2" type="ORF">ACFPOB_17995</name>
</gene>
<dbReference type="EMBL" id="JBHSLW010000028">
    <property type="protein sequence ID" value="MFC5421454.1"/>
    <property type="molecule type" value="Genomic_DNA"/>
</dbReference>
<evidence type="ECO:0000313" key="3">
    <source>
        <dbReference type="Proteomes" id="UP001596053"/>
    </source>
</evidence>
<name>A0ABW0ITA1_9HYPH</name>
<proteinExistence type="predicted"/>
<keyword evidence="3" id="KW-1185">Reference proteome</keyword>
<comment type="caution">
    <text evidence="2">The sequence shown here is derived from an EMBL/GenBank/DDBJ whole genome shotgun (WGS) entry which is preliminary data.</text>
</comment>
<evidence type="ECO:0000313" key="2">
    <source>
        <dbReference type="EMBL" id="MFC5421454.1"/>
    </source>
</evidence>
<feature type="region of interest" description="Disordered" evidence="1">
    <location>
        <begin position="50"/>
        <end position="82"/>
    </location>
</feature>
<evidence type="ECO:0000256" key="1">
    <source>
        <dbReference type="SAM" id="MobiDB-lite"/>
    </source>
</evidence>
<feature type="non-terminal residue" evidence="2">
    <location>
        <position position="82"/>
    </location>
</feature>